<reference evidence="2 3" key="1">
    <citation type="submission" date="2020-04" db="EMBL/GenBank/DDBJ databases">
        <title>Perkinsus chesapeaki whole genome sequence.</title>
        <authorList>
            <person name="Bogema D.R."/>
        </authorList>
    </citation>
    <scope>NUCLEOTIDE SEQUENCE [LARGE SCALE GENOMIC DNA]</scope>
    <source>
        <strain evidence="2">ATCC PRA-425</strain>
    </source>
</reference>
<dbReference type="EMBL" id="JAAPAO010002538">
    <property type="protein sequence ID" value="KAF4647545.1"/>
    <property type="molecule type" value="Genomic_DNA"/>
</dbReference>
<protein>
    <recommendedName>
        <fullName evidence="1">Integrase catalytic domain-containing protein</fullName>
    </recommendedName>
</protein>
<accession>A0A7J6KJR7</accession>
<dbReference type="AlphaFoldDB" id="A0A7J6KJR7"/>
<keyword evidence="3" id="KW-1185">Reference proteome</keyword>
<dbReference type="InterPro" id="IPR036397">
    <property type="entry name" value="RNaseH_sf"/>
</dbReference>
<dbReference type="GO" id="GO:0015074">
    <property type="term" value="P:DNA integration"/>
    <property type="evidence" value="ECO:0007669"/>
    <property type="project" value="InterPro"/>
</dbReference>
<dbReference type="Proteomes" id="UP000591131">
    <property type="component" value="Unassembled WGS sequence"/>
</dbReference>
<feature type="non-terminal residue" evidence="2">
    <location>
        <position position="1"/>
    </location>
</feature>
<dbReference type="GO" id="GO:0003676">
    <property type="term" value="F:nucleic acid binding"/>
    <property type="evidence" value="ECO:0007669"/>
    <property type="project" value="InterPro"/>
</dbReference>
<organism evidence="2 3">
    <name type="scientific">Perkinsus chesapeaki</name>
    <name type="common">Clam parasite</name>
    <name type="synonym">Perkinsus andrewsi</name>
    <dbReference type="NCBI Taxonomy" id="330153"/>
    <lineage>
        <taxon>Eukaryota</taxon>
        <taxon>Sar</taxon>
        <taxon>Alveolata</taxon>
        <taxon>Perkinsozoa</taxon>
        <taxon>Perkinsea</taxon>
        <taxon>Perkinsida</taxon>
        <taxon>Perkinsidae</taxon>
        <taxon>Perkinsus</taxon>
    </lineage>
</organism>
<proteinExistence type="predicted"/>
<dbReference type="InterPro" id="IPR012337">
    <property type="entry name" value="RNaseH-like_sf"/>
</dbReference>
<feature type="domain" description="Integrase catalytic" evidence="1">
    <location>
        <begin position="1"/>
        <end position="112"/>
    </location>
</feature>
<evidence type="ECO:0000313" key="3">
    <source>
        <dbReference type="Proteomes" id="UP000591131"/>
    </source>
</evidence>
<dbReference type="OrthoDB" id="413361at2759"/>
<name>A0A7J6KJR7_PERCH</name>
<evidence type="ECO:0000259" key="1">
    <source>
        <dbReference type="PROSITE" id="PS50994"/>
    </source>
</evidence>
<dbReference type="InterPro" id="IPR001584">
    <property type="entry name" value="Integrase_cat-core"/>
</dbReference>
<sequence length="240" mass="27516">YGLMRELRTDGGPCFIGKNFNRWLAQNAVSHKVVNRYSPFENGLAEKTVGGLKASMRLFPEVLRSRYHDSSHWYEVGYFIPMLLQVASKAVRRLNDRPYLGTTPFTLWYGRERRSEEDTRLAMKPNEPTVEDLAKHRNEIQDDFERERYLREPGIRYNPRSLKISPGQKVKVFRPSALPGVGHSRGLLKKPVYTVISQEGVDVTLLEIGKSPGEETVEHIRGDVDAQDDRLCNAVSQWGQ</sequence>
<evidence type="ECO:0000313" key="2">
    <source>
        <dbReference type="EMBL" id="KAF4647545.1"/>
    </source>
</evidence>
<dbReference type="Gene3D" id="3.30.420.10">
    <property type="entry name" value="Ribonuclease H-like superfamily/Ribonuclease H"/>
    <property type="match status" value="1"/>
</dbReference>
<feature type="non-terminal residue" evidence="2">
    <location>
        <position position="240"/>
    </location>
</feature>
<comment type="caution">
    <text evidence="2">The sequence shown here is derived from an EMBL/GenBank/DDBJ whole genome shotgun (WGS) entry which is preliminary data.</text>
</comment>
<dbReference type="SUPFAM" id="SSF53098">
    <property type="entry name" value="Ribonuclease H-like"/>
    <property type="match status" value="1"/>
</dbReference>
<gene>
    <name evidence="2" type="ORF">FOL47_004472</name>
</gene>
<dbReference type="PROSITE" id="PS50994">
    <property type="entry name" value="INTEGRASE"/>
    <property type="match status" value="1"/>
</dbReference>